<dbReference type="Pfam" id="PF13527">
    <property type="entry name" value="Acetyltransf_9"/>
    <property type="match status" value="1"/>
</dbReference>
<dbReference type="OrthoDB" id="5138008at2"/>
<dbReference type="InterPro" id="IPR000182">
    <property type="entry name" value="GNAT_dom"/>
</dbReference>
<dbReference type="GO" id="GO:0034069">
    <property type="term" value="F:aminoglycoside N-acetyltransferase activity"/>
    <property type="evidence" value="ECO:0007669"/>
    <property type="project" value="TreeGrafter"/>
</dbReference>
<evidence type="ECO:0000313" key="3">
    <source>
        <dbReference type="Proteomes" id="UP000198953"/>
    </source>
</evidence>
<gene>
    <name evidence="2" type="ORF">SAMN05660976_07298</name>
</gene>
<dbReference type="PANTHER" id="PTHR37817">
    <property type="entry name" value="N-ACETYLTRANSFERASE EIS"/>
    <property type="match status" value="1"/>
</dbReference>
<reference evidence="2 3" key="1">
    <citation type="submission" date="2016-10" db="EMBL/GenBank/DDBJ databases">
        <authorList>
            <person name="de Groot N.N."/>
        </authorList>
    </citation>
    <scope>NUCLEOTIDE SEQUENCE [LARGE SCALE GENOMIC DNA]</scope>
    <source>
        <strain evidence="2 3">DSM 43357</strain>
    </source>
</reference>
<dbReference type="RefSeq" id="WP_091105026.1">
    <property type="nucleotide sequence ID" value="NZ_FOBF01000025.1"/>
</dbReference>
<name>A0A1H8FPD7_9ACTN</name>
<dbReference type="PROSITE" id="PS51186">
    <property type="entry name" value="GNAT"/>
    <property type="match status" value="1"/>
</dbReference>
<dbReference type="SUPFAM" id="SSF55729">
    <property type="entry name" value="Acyl-CoA N-acyltransferases (Nat)"/>
    <property type="match status" value="1"/>
</dbReference>
<sequence length="305" mass="33226">MTVFRAARPSDTPSLYGTWAESFTASHVTVLYEQDPGRFERTFVAVEGTEVLAVVHWLPRPVRDASGGVRRVGCVSSVATRPQARGRGLVKRLLALAADSMAEAGCSWSLLFTGTPGVYESSGWRLFDRPWTAGRIAPAAPPGDGWSAAPVGLDRWPVLAALRERHDADRPLTTVRSAADWTGRVPVWYSEPREILLLTRDGRPAAYAVADWDTGDVLEIGLDGGEAAGPLFRAVAARARERGVRDGALRAPLDPAVRAALPCLFETWERRGDLTGMARPILDTEDDVRAIVADPRAVHWTADYF</sequence>
<dbReference type="GO" id="GO:0030649">
    <property type="term" value="P:aminoglycoside antibiotic catabolic process"/>
    <property type="evidence" value="ECO:0007669"/>
    <property type="project" value="TreeGrafter"/>
</dbReference>
<dbReference type="Gene3D" id="3.40.630.30">
    <property type="match status" value="1"/>
</dbReference>
<evidence type="ECO:0000259" key="1">
    <source>
        <dbReference type="PROSITE" id="PS51186"/>
    </source>
</evidence>
<keyword evidence="2" id="KW-0808">Transferase</keyword>
<accession>A0A1H8FPD7</accession>
<dbReference type="InterPro" id="IPR016181">
    <property type="entry name" value="Acyl_CoA_acyltransferase"/>
</dbReference>
<dbReference type="AlphaFoldDB" id="A0A1H8FPD7"/>
<organism evidence="2 3">
    <name type="scientific">Nonomuraea pusilla</name>
    <dbReference type="NCBI Taxonomy" id="46177"/>
    <lineage>
        <taxon>Bacteria</taxon>
        <taxon>Bacillati</taxon>
        <taxon>Actinomycetota</taxon>
        <taxon>Actinomycetes</taxon>
        <taxon>Streptosporangiales</taxon>
        <taxon>Streptosporangiaceae</taxon>
        <taxon>Nonomuraea</taxon>
    </lineage>
</organism>
<protein>
    <submittedName>
        <fullName evidence="2">Acetyltransferase (GNAT) domain-containing protein</fullName>
    </submittedName>
</protein>
<feature type="domain" description="N-acetyltransferase" evidence="1">
    <location>
        <begin position="2"/>
        <end position="141"/>
    </location>
</feature>
<dbReference type="Proteomes" id="UP000198953">
    <property type="component" value="Unassembled WGS sequence"/>
</dbReference>
<dbReference type="CDD" id="cd04301">
    <property type="entry name" value="NAT_SF"/>
    <property type="match status" value="1"/>
</dbReference>
<dbReference type="EMBL" id="FOBF01000025">
    <property type="protein sequence ID" value="SEN33445.1"/>
    <property type="molecule type" value="Genomic_DNA"/>
</dbReference>
<dbReference type="STRING" id="46177.SAMN05660976_07298"/>
<dbReference type="InterPro" id="IPR051554">
    <property type="entry name" value="Acetyltransferase_Eis"/>
</dbReference>
<proteinExistence type="predicted"/>
<dbReference type="PANTHER" id="PTHR37817:SF1">
    <property type="entry name" value="N-ACETYLTRANSFERASE EIS"/>
    <property type="match status" value="1"/>
</dbReference>
<keyword evidence="3" id="KW-1185">Reference proteome</keyword>
<evidence type="ECO:0000313" key="2">
    <source>
        <dbReference type="EMBL" id="SEN33445.1"/>
    </source>
</evidence>